<keyword evidence="1" id="KW-0812">Transmembrane</keyword>
<accession>A0A250L1X7</accession>
<gene>
    <name evidence="2" type="ORF">sS8_4399</name>
</gene>
<dbReference type="KEGG" id="mmai:sS8_4399"/>
<feature type="transmembrane region" description="Helical" evidence="1">
    <location>
        <begin position="26"/>
        <end position="42"/>
    </location>
</feature>
<protein>
    <submittedName>
        <fullName evidence="2">Membrane protein</fullName>
    </submittedName>
</protein>
<keyword evidence="1" id="KW-1133">Transmembrane helix</keyword>
<dbReference type="EMBL" id="AP017928">
    <property type="protein sequence ID" value="BBA36329.1"/>
    <property type="molecule type" value="Genomic_DNA"/>
</dbReference>
<evidence type="ECO:0000313" key="2">
    <source>
        <dbReference type="EMBL" id="BBA36329.1"/>
    </source>
</evidence>
<dbReference type="Proteomes" id="UP000266313">
    <property type="component" value="Chromosome"/>
</dbReference>
<organism evidence="2 3">
    <name type="scientific">Methylocaldum marinum</name>
    <dbReference type="NCBI Taxonomy" id="1432792"/>
    <lineage>
        <taxon>Bacteria</taxon>
        <taxon>Pseudomonadati</taxon>
        <taxon>Pseudomonadota</taxon>
        <taxon>Gammaproteobacteria</taxon>
        <taxon>Methylococcales</taxon>
        <taxon>Methylococcaceae</taxon>
        <taxon>Methylocaldum</taxon>
    </lineage>
</organism>
<dbReference type="PIRSF" id="PIRSF020606">
    <property type="entry name" value="UCP020606"/>
    <property type="match status" value="1"/>
</dbReference>
<keyword evidence="1" id="KW-0472">Membrane</keyword>
<feature type="transmembrane region" description="Helical" evidence="1">
    <location>
        <begin position="170"/>
        <end position="188"/>
    </location>
</feature>
<dbReference type="RefSeq" id="WP_197716597.1">
    <property type="nucleotide sequence ID" value="NZ_AP017928.1"/>
</dbReference>
<dbReference type="AlphaFoldDB" id="A0A250L1X7"/>
<dbReference type="Pfam" id="PF09997">
    <property type="entry name" value="DUF2238"/>
    <property type="match status" value="1"/>
</dbReference>
<keyword evidence="3" id="KW-1185">Reference proteome</keyword>
<proteinExistence type="predicted"/>
<evidence type="ECO:0000256" key="1">
    <source>
        <dbReference type="SAM" id="Phobius"/>
    </source>
</evidence>
<dbReference type="InterPro" id="IPR014509">
    <property type="entry name" value="YjdF-like"/>
</dbReference>
<dbReference type="InterPro" id="IPR058534">
    <property type="entry name" value="YjdF"/>
</dbReference>
<name>A0A250L1X7_9GAMM</name>
<feature type="transmembrane region" description="Helical" evidence="1">
    <location>
        <begin position="95"/>
        <end position="112"/>
    </location>
</feature>
<feature type="transmembrane region" description="Helical" evidence="1">
    <location>
        <begin position="49"/>
        <end position="72"/>
    </location>
</feature>
<feature type="transmembrane region" description="Helical" evidence="1">
    <location>
        <begin position="124"/>
        <end position="150"/>
    </location>
</feature>
<evidence type="ECO:0000313" key="3">
    <source>
        <dbReference type="Proteomes" id="UP000266313"/>
    </source>
</evidence>
<reference evidence="2 3" key="1">
    <citation type="submission" date="2016-12" db="EMBL/GenBank/DDBJ databases">
        <title>Genome sequencing of Methylocaldum marinum.</title>
        <authorList>
            <person name="Takeuchi M."/>
            <person name="Kamagata Y."/>
            <person name="Hiraoka S."/>
            <person name="Oshima K."/>
            <person name="Hattori M."/>
            <person name="Iwasaki W."/>
        </authorList>
    </citation>
    <scope>NUCLEOTIDE SEQUENCE [LARGE SCALE GENOMIC DNA]</scope>
    <source>
        <strain evidence="2 3">S8</strain>
    </source>
</reference>
<sequence>MSKIHISVFVIVLAWSAVRPYSYGIWFLDAIPALAIFAAMIITRRRFPLTPLATGVLLALCLLILVGAHYSFGKVPLFDWLKPLFGTQRNNFDKLAHFFQGFSPAIVFREVFIRFGVFRDRRWLIAIVPALCLALSAGYELVEWAAAMILKDGARDFLAMQGDPWDAQSDMAFALGGALFSLAVLSRWHDEQIERLN</sequence>